<comment type="caution">
    <text evidence="1">The sequence shown here is derived from an EMBL/GenBank/DDBJ whole genome shotgun (WGS) entry which is preliminary data.</text>
</comment>
<dbReference type="Proteomes" id="UP000716291">
    <property type="component" value="Unassembled WGS sequence"/>
</dbReference>
<sequence>MQQTRASFAPTLQVLRSHGLLSRYLFHPSSHHGLQSILKYHVALYPFYYQDLLNHGLHPVSALLTNKTRLNNRTRQQVRFGSALISHRRLLRDIDANLMEIVLTWVGLKDQIESTDWLVLTPADNAPRPSKQKALLGKYGMLLLLAENKVVLESIESGTRMVN</sequence>
<evidence type="ECO:0000313" key="1">
    <source>
        <dbReference type="EMBL" id="KAG1308097.1"/>
    </source>
</evidence>
<protein>
    <submittedName>
        <fullName evidence="1">Uncharacterized protein</fullName>
    </submittedName>
</protein>
<evidence type="ECO:0000313" key="2">
    <source>
        <dbReference type="Proteomes" id="UP000716291"/>
    </source>
</evidence>
<accession>A0A9P7BSK2</accession>
<dbReference type="EMBL" id="JAANQT010000831">
    <property type="protein sequence ID" value="KAG1308097.1"/>
    <property type="molecule type" value="Genomic_DNA"/>
</dbReference>
<dbReference type="AlphaFoldDB" id="A0A9P7BSK2"/>
<organism evidence="1 2">
    <name type="scientific">Rhizopus oryzae</name>
    <name type="common">Mucormycosis agent</name>
    <name type="synonym">Rhizopus arrhizus var. delemar</name>
    <dbReference type="NCBI Taxonomy" id="64495"/>
    <lineage>
        <taxon>Eukaryota</taxon>
        <taxon>Fungi</taxon>
        <taxon>Fungi incertae sedis</taxon>
        <taxon>Mucoromycota</taxon>
        <taxon>Mucoromycotina</taxon>
        <taxon>Mucoromycetes</taxon>
        <taxon>Mucorales</taxon>
        <taxon>Mucorineae</taxon>
        <taxon>Rhizopodaceae</taxon>
        <taxon>Rhizopus</taxon>
    </lineage>
</organism>
<keyword evidence="2" id="KW-1185">Reference proteome</keyword>
<name>A0A9P7BSK2_RHIOR</name>
<dbReference type="OrthoDB" id="10286008at2759"/>
<gene>
    <name evidence="1" type="ORF">G6F64_006301</name>
</gene>
<reference evidence="1" key="1">
    <citation type="journal article" date="2020" name="Microb. Genom.">
        <title>Genetic diversity of clinical and environmental Mucorales isolates obtained from an investigation of mucormycosis cases among solid organ transplant recipients.</title>
        <authorList>
            <person name="Nguyen M.H."/>
            <person name="Kaul D."/>
            <person name="Muto C."/>
            <person name="Cheng S.J."/>
            <person name="Richter R.A."/>
            <person name="Bruno V.M."/>
            <person name="Liu G."/>
            <person name="Beyhan S."/>
            <person name="Sundermann A.J."/>
            <person name="Mounaud S."/>
            <person name="Pasculle A.W."/>
            <person name="Nierman W.C."/>
            <person name="Driscoll E."/>
            <person name="Cumbie R."/>
            <person name="Clancy C.J."/>
            <person name="Dupont C.L."/>
        </authorList>
    </citation>
    <scope>NUCLEOTIDE SEQUENCE</scope>
    <source>
        <strain evidence="1">GL11</strain>
    </source>
</reference>
<proteinExistence type="predicted"/>